<accession>A0A0F9J5Z3</accession>
<evidence type="ECO:0000313" key="1">
    <source>
        <dbReference type="EMBL" id="KKM64953.1"/>
    </source>
</evidence>
<name>A0A0F9J5Z3_9ZZZZ</name>
<organism evidence="1">
    <name type="scientific">marine sediment metagenome</name>
    <dbReference type="NCBI Taxonomy" id="412755"/>
    <lineage>
        <taxon>unclassified sequences</taxon>
        <taxon>metagenomes</taxon>
        <taxon>ecological metagenomes</taxon>
    </lineage>
</organism>
<protein>
    <submittedName>
        <fullName evidence="1">Uncharacterized protein</fullName>
    </submittedName>
</protein>
<reference evidence="1" key="1">
    <citation type="journal article" date="2015" name="Nature">
        <title>Complex archaea that bridge the gap between prokaryotes and eukaryotes.</title>
        <authorList>
            <person name="Spang A."/>
            <person name="Saw J.H."/>
            <person name="Jorgensen S.L."/>
            <person name="Zaremba-Niedzwiedzka K."/>
            <person name="Martijn J."/>
            <person name="Lind A.E."/>
            <person name="van Eijk R."/>
            <person name="Schleper C."/>
            <person name="Guy L."/>
            <person name="Ettema T.J."/>
        </authorList>
    </citation>
    <scope>NUCLEOTIDE SEQUENCE</scope>
</reference>
<proteinExistence type="predicted"/>
<gene>
    <name evidence="1" type="ORF">LCGC14_1496170</name>
</gene>
<dbReference type="EMBL" id="LAZR01010807">
    <property type="protein sequence ID" value="KKM64953.1"/>
    <property type="molecule type" value="Genomic_DNA"/>
</dbReference>
<comment type="caution">
    <text evidence="1">The sequence shown here is derived from an EMBL/GenBank/DDBJ whole genome shotgun (WGS) entry which is preliminary data.</text>
</comment>
<sequence length="69" mass="8085">MTNEVKFYTGCPCWMCLHKNEDALIRVPRRSVYEHHVVAGQLNALLWNNVEVVVAQITDLLHPWLRRTV</sequence>
<dbReference type="AlphaFoldDB" id="A0A0F9J5Z3"/>